<comment type="caution">
    <text evidence="2">The sequence shown here is derived from an EMBL/GenBank/DDBJ whole genome shotgun (WGS) entry which is preliminary data.</text>
</comment>
<name>A0A2P5KBE6_9BURK</name>
<evidence type="ECO:0000313" key="2">
    <source>
        <dbReference type="EMBL" id="PPB84020.1"/>
    </source>
</evidence>
<protein>
    <submittedName>
        <fullName evidence="2">Uncharacterized protein</fullName>
    </submittedName>
</protein>
<sequence>MTKQLFSRTGVRYEVALDVLGAIIAHHSEAIAVERDKPVPDEAVIERTLQKINALDALRDELDPREPETIERVIQQYAPQARELYGKRSASYAAAAVPCSSMRTGCGSEIPATSSYRMKTRSTQPIAS</sequence>
<dbReference type="AlphaFoldDB" id="A0A2P5KBE6"/>
<keyword evidence="3" id="KW-1185">Reference proteome</keyword>
<evidence type="ECO:0000256" key="1">
    <source>
        <dbReference type="SAM" id="MobiDB-lite"/>
    </source>
</evidence>
<dbReference type="Proteomes" id="UP000243096">
    <property type="component" value="Unassembled WGS sequence"/>
</dbReference>
<reference evidence="2 3" key="1">
    <citation type="submission" date="2018-01" db="EMBL/GenBank/DDBJ databases">
        <title>Genomic Encyclopedia of Type Strains, Phase III (KMG-III): the genomes of soil and plant-associated and newly described type strains.</title>
        <authorList>
            <person name="Whitman W."/>
        </authorList>
    </citation>
    <scope>NUCLEOTIDE SEQUENCE [LARGE SCALE GENOMIC DNA]</scope>
    <source>
        <strain evidence="2 3">HKI456</strain>
    </source>
</reference>
<proteinExistence type="predicted"/>
<organism evidence="2 3">
    <name type="scientific">Mycetohabitans endofungorum</name>
    <dbReference type="NCBI Taxonomy" id="417203"/>
    <lineage>
        <taxon>Bacteria</taxon>
        <taxon>Pseudomonadati</taxon>
        <taxon>Pseudomonadota</taxon>
        <taxon>Betaproteobacteria</taxon>
        <taxon>Burkholderiales</taxon>
        <taxon>Burkholderiaceae</taxon>
        <taxon>Mycetohabitans</taxon>
    </lineage>
</organism>
<accession>A0A2P5KBE6</accession>
<feature type="region of interest" description="Disordered" evidence="1">
    <location>
        <begin position="104"/>
        <end position="128"/>
    </location>
</feature>
<evidence type="ECO:0000313" key="3">
    <source>
        <dbReference type="Proteomes" id="UP000243096"/>
    </source>
</evidence>
<gene>
    <name evidence="2" type="ORF">B0O95_105204</name>
</gene>
<dbReference type="EMBL" id="PRDW01000005">
    <property type="protein sequence ID" value="PPB84020.1"/>
    <property type="molecule type" value="Genomic_DNA"/>
</dbReference>
<feature type="compositionally biased region" description="Polar residues" evidence="1">
    <location>
        <begin position="111"/>
        <end position="128"/>
    </location>
</feature>